<proteinExistence type="predicted"/>
<dbReference type="CDD" id="cd12797">
    <property type="entry name" value="M23_peptidase"/>
    <property type="match status" value="1"/>
</dbReference>
<dbReference type="InterPro" id="IPR011055">
    <property type="entry name" value="Dup_hybrid_motif"/>
</dbReference>
<protein>
    <submittedName>
        <fullName evidence="2">M23 family metallopeptidase</fullName>
    </submittedName>
</protein>
<dbReference type="SUPFAM" id="SSF51261">
    <property type="entry name" value="Duplicated hybrid motif"/>
    <property type="match status" value="1"/>
</dbReference>
<evidence type="ECO:0000259" key="1">
    <source>
        <dbReference type="Pfam" id="PF01551"/>
    </source>
</evidence>
<organism evidence="2 3">
    <name type="scientific">Fulvivirga sedimenti</name>
    <dbReference type="NCBI Taxonomy" id="2879465"/>
    <lineage>
        <taxon>Bacteria</taxon>
        <taxon>Pseudomonadati</taxon>
        <taxon>Bacteroidota</taxon>
        <taxon>Cytophagia</taxon>
        <taxon>Cytophagales</taxon>
        <taxon>Fulvivirgaceae</taxon>
        <taxon>Fulvivirga</taxon>
    </lineage>
</organism>
<dbReference type="InterPro" id="IPR050570">
    <property type="entry name" value="Cell_wall_metabolism_enzyme"/>
</dbReference>
<accession>A0A9X1HNS5</accession>
<dbReference type="Proteomes" id="UP001139409">
    <property type="component" value="Unassembled WGS sequence"/>
</dbReference>
<reference evidence="2" key="1">
    <citation type="submission" date="2021-09" db="EMBL/GenBank/DDBJ databases">
        <title>Fulvivirga sp. isolated from coastal sediment.</title>
        <authorList>
            <person name="Yu H."/>
        </authorList>
    </citation>
    <scope>NUCLEOTIDE SEQUENCE</scope>
    <source>
        <strain evidence="2">1062</strain>
    </source>
</reference>
<sequence>MRYASFILIFLGINFYSQGQASNGNTSRNDYYIFPIKPGERNSLSGTMGELRSSHFHAGIDIRTEGRTGLPVHAAASGYISRISVSRGGYGNALYIQHPNGHTTVYAHLQEFKGAVAEYVKQMQYEQQSFELTLYFKAGEFPVKQGEVVALSGNSGSSGGPHVHFDLRDRNQDLLNPLSFGFDEIPDHTPPVAEKIALKTLTKESRVNGTFGRFEYAVKRVGNDYVIDQPISVHGVIGMELYAHDRLDNTRFRCGINLLEVSINDSPTYSHDISTFSFNEQRNILKHMDYEQVRNDGERFHKLYVDDGNYLRFYTVDDHKGRIHAYQSGTLPVFIRMTDSYGNSSTLSFKLEVKEPSENVAGSVNSDKLSWQLQENTLRISAPVASNKEFQLDGTVLKPDYVTGNIEAVYLHDMRAGLPQLAIYGTDSISFGFDQMIPHRLAQSYERRELKLAFPAEALFDTLYLQTDYAQDAAMNREYFTAGSGEIPLRKNVTLTLRPQLEYSHREKYAAYILDAGNNAYYQGGSWKGDEFVFTTRELGRFTLLPDDRPPSVSAVTLSADKLRFRIDDDLSGIDSFNCYVNGKWVLMYYDYKQKLLWSEKKSESDKFTGDVKLVVTDNVNNVKEFTTKIN</sequence>
<feature type="domain" description="M23ase beta-sheet core" evidence="1">
    <location>
        <begin position="56"/>
        <end position="123"/>
    </location>
</feature>
<dbReference type="Pfam" id="PF01551">
    <property type="entry name" value="Peptidase_M23"/>
    <property type="match status" value="1"/>
</dbReference>
<comment type="caution">
    <text evidence="2">The sequence shown here is derived from an EMBL/GenBank/DDBJ whole genome shotgun (WGS) entry which is preliminary data.</text>
</comment>
<dbReference type="EMBL" id="JAIXNE010000001">
    <property type="protein sequence ID" value="MCA6073372.1"/>
    <property type="molecule type" value="Genomic_DNA"/>
</dbReference>
<evidence type="ECO:0000313" key="3">
    <source>
        <dbReference type="Proteomes" id="UP001139409"/>
    </source>
</evidence>
<keyword evidence="3" id="KW-1185">Reference proteome</keyword>
<dbReference type="InterPro" id="IPR016047">
    <property type="entry name" value="M23ase_b-sheet_dom"/>
</dbReference>
<dbReference type="GO" id="GO:0004222">
    <property type="term" value="F:metalloendopeptidase activity"/>
    <property type="evidence" value="ECO:0007669"/>
    <property type="project" value="TreeGrafter"/>
</dbReference>
<name>A0A9X1HNS5_9BACT</name>
<dbReference type="RefSeq" id="WP_225696490.1">
    <property type="nucleotide sequence ID" value="NZ_JAIXNE010000001.1"/>
</dbReference>
<evidence type="ECO:0000313" key="2">
    <source>
        <dbReference type="EMBL" id="MCA6073372.1"/>
    </source>
</evidence>
<gene>
    <name evidence="2" type="ORF">LDX50_00740</name>
</gene>
<dbReference type="PANTHER" id="PTHR21666">
    <property type="entry name" value="PEPTIDASE-RELATED"/>
    <property type="match status" value="1"/>
</dbReference>
<dbReference type="PANTHER" id="PTHR21666:SF285">
    <property type="entry name" value="M23 FAMILY METALLOPEPTIDASE"/>
    <property type="match status" value="1"/>
</dbReference>
<dbReference type="Gene3D" id="2.70.70.10">
    <property type="entry name" value="Glucose Permease (Domain IIA)"/>
    <property type="match status" value="1"/>
</dbReference>
<dbReference type="AlphaFoldDB" id="A0A9X1HNS5"/>